<dbReference type="EMBL" id="MHIB01000042">
    <property type="protein sequence ID" value="OGY43093.1"/>
    <property type="molecule type" value="Genomic_DNA"/>
</dbReference>
<name>A0A1G1XSQ9_9BACT</name>
<organism evidence="1 2">
    <name type="scientific">Candidatus Buchananbacteria bacterium RIFCSPHIGHO2_01_FULL_39_14</name>
    <dbReference type="NCBI Taxonomy" id="1797532"/>
    <lineage>
        <taxon>Bacteria</taxon>
        <taxon>Candidatus Buchananiibacteriota</taxon>
    </lineage>
</organism>
<evidence type="ECO:0000313" key="2">
    <source>
        <dbReference type="Proteomes" id="UP000178930"/>
    </source>
</evidence>
<protein>
    <submittedName>
        <fullName evidence="1">Uncharacterized protein</fullName>
    </submittedName>
</protein>
<proteinExistence type="predicted"/>
<comment type="caution">
    <text evidence="1">The sequence shown here is derived from an EMBL/GenBank/DDBJ whole genome shotgun (WGS) entry which is preliminary data.</text>
</comment>
<gene>
    <name evidence="1" type="ORF">A2729_05785</name>
</gene>
<evidence type="ECO:0000313" key="1">
    <source>
        <dbReference type="EMBL" id="OGY43093.1"/>
    </source>
</evidence>
<dbReference type="Proteomes" id="UP000178930">
    <property type="component" value="Unassembled WGS sequence"/>
</dbReference>
<reference evidence="1 2" key="1">
    <citation type="journal article" date="2016" name="Nat. Commun.">
        <title>Thousands of microbial genomes shed light on interconnected biogeochemical processes in an aquifer system.</title>
        <authorList>
            <person name="Anantharaman K."/>
            <person name="Brown C.T."/>
            <person name="Hug L.A."/>
            <person name="Sharon I."/>
            <person name="Castelle C.J."/>
            <person name="Probst A.J."/>
            <person name="Thomas B.C."/>
            <person name="Singh A."/>
            <person name="Wilkins M.J."/>
            <person name="Karaoz U."/>
            <person name="Brodie E.L."/>
            <person name="Williams K.H."/>
            <person name="Hubbard S.S."/>
            <person name="Banfield J.F."/>
        </authorList>
    </citation>
    <scope>NUCLEOTIDE SEQUENCE [LARGE SCALE GENOMIC DNA]</scope>
</reference>
<sequence>MLLVAEANGLTCQDKFFLDHYNGIRETNGVKAAQSYLACLPVSARQRIQQSIDVIEGAVAAYTSDNRSRTAM</sequence>
<accession>A0A1G1XSQ9</accession>
<dbReference type="AlphaFoldDB" id="A0A1G1XSQ9"/>